<sequence>MFLIMLPLSSVVIVTIGIETLRSCVRMQNKHGITIEVERPQKVHCMKMIRKGSWFLLKLDDGIREHWLYDRFEGKELRALKKEGWKVVTK</sequence>
<evidence type="ECO:0000313" key="1">
    <source>
        <dbReference type="EMBL" id="AYC28709.1"/>
    </source>
</evidence>
<name>A0A385YPP5_9BACL</name>
<evidence type="ECO:0000313" key="2">
    <source>
        <dbReference type="Proteomes" id="UP000265725"/>
    </source>
</evidence>
<organism evidence="1 2">
    <name type="scientific">Paenisporosarcina cavernae</name>
    <dbReference type="NCBI Taxonomy" id="2320858"/>
    <lineage>
        <taxon>Bacteria</taxon>
        <taxon>Bacillati</taxon>
        <taxon>Bacillota</taxon>
        <taxon>Bacilli</taxon>
        <taxon>Bacillales</taxon>
        <taxon>Caryophanaceae</taxon>
        <taxon>Paenisporosarcina</taxon>
    </lineage>
</organism>
<accession>A0A385YPP5</accession>
<dbReference type="KEGG" id="paek:D3873_02040"/>
<protein>
    <submittedName>
        <fullName evidence="1">Uncharacterized protein</fullName>
    </submittedName>
</protein>
<reference evidence="2" key="1">
    <citation type="submission" date="2018-09" db="EMBL/GenBank/DDBJ databases">
        <authorList>
            <person name="Zhu H."/>
        </authorList>
    </citation>
    <scope>NUCLEOTIDE SEQUENCE [LARGE SCALE GENOMIC DNA]</scope>
    <source>
        <strain evidence="2">K2R23-3</strain>
    </source>
</reference>
<proteinExistence type="predicted"/>
<dbReference type="AlphaFoldDB" id="A0A385YPP5"/>
<gene>
    <name evidence="1" type="ORF">D3873_02040</name>
</gene>
<dbReference type="EMBL" id="CP032418">
    <property type="protein sequence ID" value="AYC28709.1"/>
    <property type="molecule type" value="Genomic_DNA"/>
</dbReference>
<keyword evidence="2" id="KW-1185">Reference proteome</keyword>
<dbReference type="Proteomes" id="UP000265725">
    <property type="component" value="Chromosome"/>
</dbReference>